<keyword evidence="3" id="KW-0862">Zinc</keyword>
<feature type="domain" description="B30.2/SPRY" evidence="5">
    <location>
        <begin position="1780"/>
        <end position="1984"/>
    </location>
</feature>
<evidence type="ECO:0000313" key="6">
    <source>
        <dbReference type="EMBL" id="GMI34461.1"/>
    </source>
</evidence>
<name>A0ABQ6MWG0_9STRA</name>
<feature type="compositionally biased region" description="Low complexity" evidence="4">
    <location>
        <begin position="2065"/>
        <end position="2075"/>
    </location>
</feature>
<feature type="compositionally biased region" description="Gly residues" evidence="4">
    <location>
        <begin position="3176"/>
        <end position="3192"/>
    </location>
</feature>
<dbReference type="InterPro" id="IPR013320">
    <property type="entry name" value="ConA-like_dom_sf"/>
</dbReference>
<dbReference type="Proteomes" id="UP001165060">
    <property type="component" value="Unassembled WGS sequence"/>
</dbReference>
<feature type="compositionally biased region" description="Low complexity" evidence="4">
    <location>
        <begin position="1220"/>
        <end position="1241"/>
    </location>
</feature>
<evidence type="ECO:0000256" key="2">
    <source>
        <dbReference type="ARBA" id="ARBA00022771"/>
    </source>
</evidence>
<accession>A0ABQ6MWG0</accession>
<feature type="compositionally biased region" description="Acidic residues" evidence="4">
    <location>
        <begin position="2345"/>
        <end position="2381"/>
    </location>
</feature>
<feature type="compositionally biased region" description="Low complexity" evidence="4">
    <location>
        <begin position="2526"/>
        <end position="2545"/>
    </location>
</feature>
<feature type="region of interest" description="Disordered" evidence="4">
    <location>
        <begin position="3966"/>
        <end position="4027"/>
    </location>
</feature>
<evidence type="ECO:0000256" key="4">
    <source>
        <dbReference type="SAM" id="MobiDB-lite"/>
    </source>
</evidence>
<feature type="region of interest" description="Disordered" evidence="4">
    <location>
        <begin position="1619"/>
        <end position="1638"/>
    </location>
</feature>
<feature type="region of interest" description="Disordered" evidence="4">
    <location>
        <begin position="2169"/>
        <end position="2189"/>
    </location>
</feature>
<gene>
    <name evidence="6" type="ORF">TeGR_g14288</name>
</gene>
<comment type="caution">
    <text evidence="6">The sequence shown here is derived from an EMBL/GenBank/DDBJ whole genome shotgun (WGS) entry which is preliminary data.</text>
</comment>
<feature type="region of interest" description="Disordered" evidence="4">
    <location>
        <begin position="943"/>
        <end position="966"/>
    </location>
</feature>
<feature type="region of interest" description="Disordered" evidence="4">
    <location>
        <begin position="3304"/>
        <end position="3337"/>
    </location>
</feature>
<feature type="region of interest" description="Disordered" evidence="4">
    <location>
        <begin position="3172"/>
        <end position="3199"/>
    </location>
</feature>
<evidence type="ECO:0000256" key="1">
    <source>
        <dbReference type="ARBA" id="ARBA00022723"/>
    </source>
</evidence>
<feature type="non-terminal residue" evidence="6">
    <location>
        <position position="1"/>
    </location>
</feature>
<dbReference type="PANTHER" id="PTHR13363">
    <property type="entry name" value="RING FINGER AND SRY DOMAIN-CONTAINING"/>
    <property type="match status" value="1"/>
</dbReference>
<feature type="region of interest" description="Disordered" evidence="4">
    <location>
        <begin position="3592"/>
        <end position="3614"/>
    </location>
</feature>
<evidence type="ECO:0000256" key="3">
    <source>
        <dbReference type="ARBA" id="ARBA00022833"/>
    </source>
</evidence>
<dbReference type="InterPro" id="IPR045129">
    <property type="entry name" value="RNF123/RKP/RSPRY1"/>
</dbReference>
<feature type="compositionally biased region" description="Low complexity" evidence="4">
    <location>
        <begin position="172"/>
        <end position="218"/>
    </location>
</feature>
<feature type="compositionally biased region" description="Basic and acidic residues" evidence="4">
    <location>
        <begin position="3364"/>
        <end position="3374"/>
    </location>
</feature>
<dbReference type="InterPro" id="IPR001870">
    <property type="entry name" value="B30.2/SPRY"/>
</dbReference>
<dbReference type="SUPFAM" id="SSF49899">
    <property type="entry name" value="Concanavalin A-like lectins/glucanases"/>
    <property type="match status" value="2"/>
</dbReference>
<organism evidence="6 7">
    <name type="scientific">Tetraparma gracilis</name>
    <dbReference type="NCBI Taxonomy" id="2962635"/>
    <lineage>
        <taxon>Eukaryota</taxon>
        <taxon>Sar</taxon>
        <taxon>Stramenopiles</taxon>
        <taxon>Ochrophyta</taxon>
        <taxon>Bolidophyceae</taxon>
        <taxon>Parmales</taxon>
        <taxon>Triparmaceae</taxon>
        <taxon>Tetraparma</taxon>
    </lineage>
</organism>
<proteinExistence type="predicted"/>
<feature type="region of interest" description="Disordered" evidence="4">
    <location>
        <begin position="2221"/>
        <end position="2248"/>
    </location>
</feature>
<feature type="compositionally biased region" description="Acidic residues" evidence="4">
    <location>
        <begin position="943"/>
        <end position="962"/>
    </location>
</feature>
<reference evidence="6 7" key="1">
    <citation type="journal article" date="2023" name="Commun. Biol.">
        <title>Genome analysis of Parmales, the sister group of diatoms, reveals the evolutionary specialization of diatoms from phago-mixotrophs to photoautotrophs.</title>
        <authorList>
            <person name="Ban H."/>
            <person name="Sato S."/>
            <person name="Yoshikawa S."/>
            <person name="Yamada K."/>
            <person name="Nakamura Y."/>
            <person name="Ichinomiya M."/>
            <person name="Sato N."/>
            <person name="Blanc-Mathieu R."/>
            <person name="Endo H."/>
            <person name="Kuwata A."/>
            <person name="Ogata H."/>
        </authorList>
    </citation>
    <scope>NUCLEOTIDE SEQUENCE [LARGE SCALE GENOMIC DNA]</scope>
</reference>
<feature type="compositionally biased region" description="Basic and acidic residues" evidence="4">
    <location>
        <begin position="884"/>
        <end position="900"/>
    </location>
</feature>
<dbReference type="InterPro" id="IPR003877">
    <property type="entry name" value="SPRY_dom"/>
</dbReference>
<feature type="region of interest" description="Disordered" evidence="4">
    <location>
        <begin position="881"/>
        <end position="922"/>
    </location>
</feature>
<feature type="region of interest" description="Disordered" evidence="4">
    <location>
        <begin position="2316"/>
        <end position="2384"/>
    </location>
</feature>
<dbReference type="Pfam" id="PF00622">
    <property type="entry name" value="SPRY"/>
    <property type="match status" value="2"/>
</dbReference>
<feature type="compositionally biased region" description="Acidic residues" evidence="4">
    <location>
        <begin position="2321"/>
        <end position="2336"/>
    </location>
</feature>
<dbReference type="Gene3D" id="2.60.120.920">
    <property type="match status" value="2"/>
</dbReference>
<feature type="compositionally biased region" description="Gly residues" evidence="4">
    <location>
        <begin position="3596"/>
        <end position="3611"/>
    </location>
</feature>
<keyword evidence="7" id="KW-1185">Reference proteome</keyword>
<dbReference type="CDD" id="cd11709">
    <property type="entry name" value="SPRY"/>
    <property type="match status" value="1"/>
</dbReference>
<dbReference type="PROSITE" id="PS50188">
    <property type="entry name" value="B302_SPRY"/>
    <property type="match status" value="2"/>
</dbReference>
<sequence length="4268" mass="448983">LGTSLACELSAGPQLTATEKLYKGWLSNSILFAHGSENYSSSAEYARADEDASLATFKRFSEVTSSWKETIFADDDSLNLLRFNTPTSNSDVHTPLDLTRPSSVASLEQLEEMSPYAKPSNVPAIKSPPLPSLANLGGPTSASDVERFVEDMLKGTGVAADFDRWASSFVGSGTHPLPSTSSTTPATPEMDSFSSPSKSLASPQTTPLPTTPATAASSPAPPSTLESITELLEPARRHILALLIKSDKQLQQLVLTKARLRPWVTESPHVLSSPIPNTERAISESRSLISTTWKAVFLAITNIGLSLLTGCTSFEEVIVKTQQTGARVEKNCLSLLSAKHLMPVNTSGLFSDIGSAADVAAAAPSSKSAAAAAAAAPSTTAGSAQVPGGAKKEWTNSTANRRLRRWVRHHPRCNWTLLQCLCKALYEMDMLEENAVEPQNASDLFSMLNSSGAGGVGGTAGLGGSWQQQTGSTTVDSEQVSLKELLAFLVGGSVSSGHDFCAIITALKTQTHRAKLRAVSLDFINSILSSTSHEEPLMQSVRIMRKSMCCDSVAAAINSGVGNRLLKNKHQHPCDNLGGAGGLANNDVLMSYRGLVLKLGSLLESQPSPESLPLRLELINALCMPVVPMTIVAAQISIAENQAVASAKSNNSFMLNPDAEIFISDSSVPSTSWRQCVFDAVLDGRLIELLAGCLQDQGDVLSDSCCKQSHNASFAAFRTLAQQLANNKLEAGSVVGDGSRASSSEQLFRPLSLSRNNSESSLAGSLGGGQPLNSWNACIDAVLLLLQEEIGRCHLRLERLAAARVLYSASCSASSSVYIANGTMKNFSALRGSAVETLRGRKESVVQAVVSDPNNIQNSGTKKKEGTGVGVSFWVKLDPAHTQSVDKPKEQSEDEKKKQAEEEEFPWLKKKSSEGSKSGASASTHYGDLLSIPLLWAVCDSDSPDLQEMDSSDEGDSSDDENKDGGRKKPLSFLVFSKGETLTAAPSQLVKSHFPVVSLVKDSSGDWRIQFVVRSAKKNALLVSRGVKLNPSKFGIGEWTHVACSCELDASVPSAPSYTCSVYYDGQLATENNGASEKILFDGSEDMPKPLPPSFSPFEGASVLDIMQHKKPVSPGSALSLSLSGAKSKTDGHQSAVDDYYFRLASLLLDVARKCSRAATALVNSSEWAPLLLRSLAVTGAPTRRAVFKILRIVLPPASPSLSSLTLDRLAPTPVDQGDDAGATNSSGTTTNSNNNNSAADGDGENDENSNSGNNNPELFQSPERKRSNSIAASPGSGSIAVGSGARAVAQRREGLRACSEYMCSLLGVAECVFTLSGGPQYTNENYAQLLTKAQSKCSHSASQTCSLPGGDSNSAFAAIDAVTRSSPLASTSYLFAASVGCTNQHDTHHKSSSASENANTLVSELTEMFRLLLKEGNGGWRDAIKQVFRQGLSKSSILCERRSADALLRKSAEDPFFVGVSIGPALAVLNVLTGVNSAGAVGSHVFVPPMTPAPDEAASDAVHDEDDICVMITEKTYSATVVCVLDGAMTGSCIAILDDDQVFNPTLEGAGFGLRPLAVVLHNSSVKIYQESYHMSFQQARFSASDDDVIRELLPNILDASASLVNVLPIMHLAEPQNVAEEEEEGGADATANDKEKEKEEVDAAEAVKAAAVEDSDLDELSAKCDLACVSAHVRSRSIKALSILALDPSFAQMALEKNLLPTMIKLASTDIAISPYLALGRDFVRSAKANLSRSLTKIIAVLSSASLRNGAVKAVSEHVWLKLGDSAPIHRILGSRKNEANRKWRKGYEEKLAVLLNNKLEIEALGGKIELAETNKWSVRASSHFPTIQLSGVSIGVTPPTNDGMWYYEVTLESDGLMQLGWCGSKFECDPMRGQGVGDHVKSWAFDGLRKKKWNVTSEVYGRRWRVGDVVGSLLDVGRRQMRFFINGEDMGLAFKDMDFEDVGAEGGDSGLQMENHRGGLRPAASLNTGQKAFFNFGQSKFKYPPDPAAFLKADSDGGGPNGNDVVRGVGEGILYVTGGGQAVKEGGGGNAGADGSGGNDGAASNSSQMSAGAGAGAGSGARGSSSGSNDGSVYVPTSNLIYDPFHAWRRRQEQDEPSERVVPHGIVDQRSPRESSQPRCGTAVDLGGFVVDGDDAAGGNVDDVFFSDRSMGVALDLASSGFGFGNNHHHHHGHHHSHHHNHHSHHFAGAVESIEQIGNENSNANSNAVEMAESNNNEAGIEVEDRNESSTPRNAAGMGEGGEGVVGAAQQHGMQTEEDIDEIEAQRQILIENLIGMGFPIEWAIRASESMRPMNESLAIAWIIERMELEDGDGKIDGEEDEEGDDGEGEGGGDGEGGGGDGEGEGGDNGIDGEADVDDGGGSDEDEDGDDVEGEDGAVGEGLIRIVDGADGEAGADAGNDDYDDVSGYLQRLGFRDMTYDEEHDVDIYGRLEAQENDGVAVISHESLSSAYGSAGVAVGAGSSEVRGEVVRRTGAAEAGAAFHTSGTAGSSIFLNESMFDEHLFPPSHLATREVAVATSDETNNAKSSSSTSNSKNNSNKADAAFPASSDAQVNVLLELVRESNPDEISELALIVDTVMSILFARSVVTSILGHSLAVVAGVGSNSSPPNILNAAGWRVGMSRAPGICGSLASSPALNKLPATLLATQPFGVLGIENHGWEEEDQGVSQRSVSAVDLCGLSLNHAPGGVEEALCKDVCRSIGSSSEVRKRFIDFMKLSLFREASDYQVGWSSGKHYFMNSVDASNCFSSTHNNNIRDIFDFVSNDFVDEREDEGDEKKDEGDGGINCIETGFRMLRWEDEQRGKTVVAWDDLFQSLDDDGKKQKLCRLQEMGGLMALFARHALAEEEGDTSMSTSFVELLKSVIDEGIVGFEQILGDPSLDTEMWTACGAKSKAAGAMSNRKPGWYEIYSMMGDAMNNRNVLGGGLFGTSFISSTPGCEGEGGRAREEEGGEVCGVSDSKALSLPNLNWASWALNLSMDFFDLVSSLGNSAELSNNPAAVESILGCSSQAYSARTLAALLNCSCNSHNIASRVLSLGLIARLVRTQRRRLELELAGDGSSGGGSESAGGSKHYNVIISTRHEQKLARLIAERVVREANFAPVVTADPSRSKDCGLLHRKLFGVGETGEGSWGWEENGSSAIFAFLDLDAGAAAGGGLAALPDGTAAATASNNGGGAAKDKSGGGGSAAGGTVTPAQTHPRGLGSSYICGLVNVLSHFILIREKKKKALKLSSAGAAKKDGEGGGSLGDLLRVHVDEVRPVTAQLSVEKLVADSSIVLAGVKSVTIEVRSYERLWDEGFGGASTGGGVNPSPSAGVAASRRGSPSVSSGGGRGGGTFVDRWVLSGEAIDSGKATDGGDAASSKDKDKEKRGKGGGRGARGREGLCKKIGGLIADSSYRVWIDVEKEGGEVLEETIPFCTPSSPIFALDPHACGPNLSLLGGTRGARMTVVNTANKRWSGVRAVNGFREGVWCWDVKIDKCVSKNIFIGIGTDSAKLDNYVGSDRHGWGYLANKAVWHNKGKVRSYGELYKEGDVIGVRLDMDNGKCSFYRNGTSMGVAVEGLEGEIYPMFSMYNCGDCLTLGSCREERKEEGGGAGGGGGGGGGGKFGKNGKEGASWGTASAVHLARKMADLVACLEGFDESFERAGGGGIKGVEKFDESTVGTFMLAGDGEEKPAPEKAGAGVDDFALRGVAGVWKRMSNAHRLHFIDEGVFDGGVAGAGGVVVDSGKVGEFARFGQMAGDDVLVGGGEEGEGGELGQGSTCTLIGVARHCLWYVVRGGAGGSGEGAGLGGADVLGGGETGIGDTLASPCPRINSYDGLEFGDRCPGQTAGVGCWDRASFLELLGNDKGLIIKGGSNVKGGPNLWWEGGEGDGEEESVGGGGVDKDDDASGSPEDGSEGEKDSPVNDMLRALVNGRGLWTGELDAQLVEWIEKRAEWCDLATPSCLSRRDLAGCGGSAAVRGGDMEASGGVGRGNSGISNNHDDEDEEEGGGGGGDFDYKISGALHDNGGGNNNNNDDESIGGGSIDQMETLIANNALKNLRGALREVRGDAPAKSPVGPAPAMPEKIGSIFKPDEIFARVCLMIRVNELLCSVLPVVGIGSCHGPAGGVENEYEPWALVQHSRCRLFRHVKERFRRKMCSICLAVKTGVEGRIEEMRGGGGARKRGGANRVRGGAGGGMSEAVDILQNFRGDASKLRRNNIWEDDARWMCGTAEDFEDMLRGAVADAQGEFGMFVPGGGEGGMAVNKAFGTVPQGRGVSKCEY</sequence>
<feature type="compositionally biased region" description="Gly residues" evidence="4">
    <location>
        <begin position="2029"/>
        <end position="2043"/>
    </location>
</feature>
<feature type="compositionally biased region" description="Low complexity" evidence="4">
    <location>
        <begin position="2044"/>
        <end position="2055"/>
    </location>
</feature>
<protein>
    <recommendedName>
        <fullName evidence="5">B30.2/SPRY domain-containing protein</fullName>
    </recommendedName>
</protein>
<feature type="region of interest" description="Disordered" evidence="4">
    <location>
        <begin position="1203"/>
        <end position="1284"/>
    </location>
</feature>
<feature type="region of interest" description="Disordered" evidence="4">
    <location>
        <begin position="3351"/>
        <end position="3382"/>
    </location>
</feature>
<keyword evidence="1" id="KW-0479">Metal-binding</keyword>
<feature type="region of interest" description="Disordered" evidence="4">
    <location>
        <begin position="2522"/>
        <end position="2548"/>
    </location>
</feature>
<feature type="compositionally biased region" description="Basic residues" evidence="4">
    <location>
        <begin position="2170"/>
        <end position="2189"/>
    </location>
</feature>
<keyword evidence="2" id="KW-0863">Zinc-finger</keyword>
<dbReference type="PANTHER" id="PTHR13363:SF5">
    <property type="entry name" value="E3 UBIQUITIN-PROTEIN LIGASE RNF123"/>
    <property type="match status" value="1"/>
</dbReference>
<evidence type="ECO:0000259" key="5">
    <source>
        <dbReference type="PROSITE" id="PS50188"/>
    </source>
</evidence>
<dbReference type="EMBL" id="BRYB01001827">
    <property type="protein sequence ID" value="GMI34461.1"/>
    <property type="molecule type" value="Genomic_DNA"/>
</dbReference>
<dbReference type="SMART" id="SM00449">
    <property type="entry name" value="SPRY"/>
    <property type="match status" value="2"/>
</dbReference>
<evidence type="ECO:0000313" key="7">
    <source>
        <dbReference type="Proteomes" id="UP001165060"/>
    </source>
</evidence>
<feature type="non-terminal residue" evidence="6">
    <location>
        <position position="4268"/>
    </location>
</feature>
<dbReference type="InterPro" id="IPR043136">
    <property type="entry name" value="B30.2/SPRY_sf"/>
</dbReference>
<feature type="region of interest" description="Disordered" evidence="4">
    <location>
        <begin position="2029"/>
        <end position="2075"/>
    </location>
</feature>
<feature type="domain" description="B30.2/SPRY" evidence="5">
    <location>
        <begin position="3407"/>
        <end position="3591"/>
    </location>
</feature>
<feature type="compositionally biased region" description="Low complexity" evidence="4">
    <location>
        <begin position="1269"/>
        <end position="1284"/>
    </location>
</feature>
<feature type="region of interest" description="Disordered" evidence="4">
    <location>
        <begin position="171"/>
        <end position="225"/>
    </location>
</feature>
<feature type="region of interest" description="Disordered" evidence="4">
    <location>
        <begin position="3866"/>
        <end position="3910"/>
    </location>
</feature>